<keyword evidence="1" id="KW-0560">Oxidoreductase</keyword>
<dbReference type="SUPFAM" id="SSF54292">
    <property type="entry name" value="2Fe-2S ferredoxin-like"/>
    <property type="match status" value="1"/>
</dbReference>
<evidence type="ECO:0000313" key="4">
    <source>
        <dbReference type="Proteomes" id="UP001484097"/>
    </source>
</evidence>
<dbReference type="Pfam" id="PF13510">
    <property type="entry name" value="Fer2_4"/>
    <property type="match status" value="1"/>
</dbReference>
<dbReference type="InterPro" id="IPR036010">
    <property type="entry name" value="2Fe-2S_ferredoxin-like_sf"/>
</dbReference>
<dbReference type="Proteomes" id="UP001484097">
    <property type="component" value="Unassembled WGS sequence"/>
</dbReference>
<proteinExistence type="predicted"/>
<evidence type="ECO:0000256" key="2">
    <source>
        <dbReference type="SAM" id="MobiDB-lite"/>
    </source>
</evidence>
<dbReference type="RefSeq" id="WP_347921465.1">
    <property type="nucleotide sequence ID" value="NZ_JBDXMX010000006.1"/>
</dbReference>
<dbReference type="InterPro" id="IPR042204">
    <property type="entry name" value="2Fe-2S-bd_N"/>
</dbReference>
<dbReference type="Gene3D" id="3.10.20.440">
    <property type="entry name" value="2Fe-2S iron-sulphur cluster binding domain, sarcosine oxidase, alpha subunit, N-terminal domain"/>
    <property type="match status" value="1"/>
</dbReference>
<feature type="region of interest" description="Disordered" evidence="2">
    <location>
        <begin position="91"/>
        <end position="122"/>
    </location>
</feature>
<gene>
    <name evidence="3" type="ORF">ABDK96_13800</name>
</gene>
<reference evidence="3 4" key="1">
    <citation type="submission" date="2024-05" db="EMBL/GenBank/DDBJ databases">
        <authorList>
            <person name="Yi C."/>
        </authorList>
    </citation>
    <scope>NUCLEOTIDE SEQUENCE [LARGE SCALE GENOMIC DNA]</scope>
    <source>
        <strain evidence="3 4">XS13</strain>
    </source>
</reference>
<accession>A0ABV0IMQ8</accession>
<evidence type="ECO:0000313" key="3">
    <source>
        <dbReference type="EMBL" id="MEO9248755.1"/>
    </source>
</evidence>
<name>A0ABV0IMQ8_9MICC</name>
<organism evidence="3 4">
    <name type="scientific">Citricoccus nitrophenolicus</name>
    <dbReference type="NCBI Taxonomy" id="863575"/>
    <lineage>
        <taxon>Bacteria</taxon>
        <taxon>Bacillati</taxon>
        <taxon>Actinomycetota</taxon>
        <taxon>Actinomycetes</taxon>
        <taxon>Micrococcales</taxon>
        <taxon>Micrococcaceae</taxon>
        <taxon>Citricoccus</taxon>
    </lineage>
</organism>
<protein>
    <submittedName>
        <fullName evidence="3">(2Fe-2S)-binding protein</fullName>
    </submittedName>
</protein>
<comment type="caution">
    <text evidence="3">The sequence shown here is derived from an EMBL/GenBank/DDBJ whole genome shotgun (WGS) entry which is preliminary data.</text>
</comment>
<sequence>MKTTRNQNQGAAAVEITVNGRPVTATAGTTVGAALMSEGVHSWRRTRHEGRPRGLFCGIGVCFDCLVEVDGHPNQRACLVTVREGMAIEGAMADTDDPNRAERATDGVLGTHGGEPHDRDSI</sequence>
<evidence type="ECO:0000256" key="1">
    <source>
        <dbReference type="ARBA" id="ARBA00023002"/>
    </source>
</evidence>
<dbReference type="EMBL" id="JBDXMX010000006">
    <property type="protein sequence ID" value="MEO9248755.1"/>
    <property type="molecule type" value="Genomic_DNA"/>
</dbReference>
<keyword evidence="4" id="KW-1185">Reference proteome</keyword>